<dbReference type="InterPro" id="IPR003150">
    <property type="entry name" value="DNA-bd_RFX"/>
</dbReference>
<reference evidence="8 9" key="1">
    <citation type="submission" date="2019-04" db="EMBL/GenBank/DDBJ databases">
        <title>High contiguity whole genome sequence and gene annotation resource for two Venturia nashicola isolates.</title>
        <authorList>
            <person name="Prokchorchik M."/>
            <person name="Won K."/>
            <person name="Lee Y."/>
            <person name="Choi E.D."/>
            <person name="Segonzac C."/>
            <person name="Sohn K.H."/>
        </authorList>
    </citation>
    <scope>NUCLEOTIDE SEQUENCE [LARGE SCALE GENOMIC DNA]</scope>
    <source>
        <strain evidence="8 9">PRI2</strain>
    </source>
</reference>
<evidence type="ECO:0000313" key="9">
    <source>
        <dbReference type="Proteomes" id="UP000298493"/>
    </source>
</evidence>
<dbReference type="InterPro" id="IPR052406">
    <property type="entry name" value="Chromatin_Remodeling_Comp"/>
</dbReference>
<keyword evidence="1" id="KW-0156">Chromatin regulator</keyword>
<name>A0A4Z1PFN2_9PEZI</name>
<feature type="domain" description="ARID" evidence="6">
    <location>
        <begin position="13"/>
        <end position="110"/>
    </location>
</feature>
<dbReference type="STRING" id="86259.A0A4Z1PFN2"/>
<dbReference type="AlphaFoldDB" id="A0A4Z1PFN2"/>
<evidence type="ECO:0000256" key="4">
    <source>
        <dbReference type="ARBA" id="ARBA00023242"/>
    </source>
</evidence>
<feature type="domain" description="RFX-type winged-helix" evidence="7">
    <location>
        <begin position="625"/>
        <end position="705"/>
    </location>
</feature>
<gene>
    <name evidence="8" type="ORF">E6O75_ATG05526</name>
</gene>
<protein>
    <submittedName>
        <fullName evidence="8">RSC complex subunit Rsc9</fullName>
    </submittedName>
</protein>
<dbReference type="FunFam" id="1.10.150.60:FF:000021">
    <property type="entry name" value="Chromatin structure-remodeling complex subunit rsc9"/>
    <property type="match status" value="1"/>
</dbReference>
<dbReference type="GO" id="GO:0016586">
    <property type="term" value="C:RSC-type complex"/>
    <property type="evidence" value="ECO:0007669"/>
    <property type="project" value="TreeGrafter"/>
</dbReference>
<dbReference type="Proteomes" id="UP000298493">
    <property type="component" value="Unassembled WGS sequence"/>
</dbReference>
<feature type="region of interest" description="Disordered" evidence="5">
    <location>
        <begin position="144"/>
        <end position="231"/>
    </location>
</feature>
<dbReference type="PROSITE" id="PS51011">
    <property type="entry name" value="ARID"/>
    <property type="match status" value="1"/>
</dbReference>
<dbReference type="InterPro" id="IPR036431">
    <property type="entry name" value="ARID_dom_sf"/>
</dbReference>
<dbReference type="SUPFAM" id="SSF48371">
    <property type="entry name" value="ARM repeat"/>
    <property type="match status" value="1"/>
</dbReference>
<evidence type="ECO:0000256" key="1">
    <source>
        <dbReference type="ARBA" id="ARBA00022853"/>
    </source>
</evidence>
<dbReference type="GO" id="GO:0003677">
    <property type="term" value="F:DNA binding"/>
    <property type="evidence" value="ECO:0007669"/>
    <property type="project" value="InterPro"/>
</dbReference>
<dbReference type="EMBL" id="SNSC02000010">
    <property type="protein sequence ID" value="TID20762.1"/>
    <property type="molecule type" value="Genomic_DNA"/>
</dbReference>
<dbReference type="GO" id="GO:0006325">
    <property type="term" value="P:chromatin organization"/>
    <property type="evidence" value="ECO:0007669"/>
    <property type="project" value="UniProtKB-KW"/>
</dbReference>
<feature type="compositionally biased region" description="Basic and acidic residues" evidence="5">
    <location>
        <begin position="160"/>
        <end position="174"/>
    </location>
</feature>
<dbReference type="InterPro" id="IPR001606">
    <property type="entry name" value="ARID_dom"/>
</dbReference>
<comment type="caution">
    <text evidence="8">The sequence shown here is derived from an EMBL/GenBank/DDBJ whole genome shotgun (WGS) entry which is preliminary data.</text>
</comment>
<dbReference type="CDD" id="cd16100">
    <property type="entry name" value="ARID"/>
    <property type="match status" value="1"/>
</dbReference>
<dbReference type="Gene3D" id="1.10.150.60">
    <property type="entry name" value="ARID DNA-binding domain"/>
    <property type="match status" value="1"/>
</dbReference>
<dbReference type="SMART" id="SM00501">
    <property type="entry name" value="BRIGHT"/>
    <property type="match status" value="1"/>
</dbReference>
<dbReference type="PROSITE" id="PS51526">
    <property type="entry name" value="RFX_DBD"/>
    <property type="match status" value="1"/>
</dbReference>
<evidence type="ECO:0000259" key="7">
    <source>
        <dbReference type="PROSITE" id="PS51526"/>
    </source>
</evidence>
<dbReference type="SMART" id="SM01014">
    <property type="entry name" value="ARID"/>
    <property type="match status" value="1"/>
</dbReference>
<evidence type="ECO:0000256" key="5">
    <source>
        <dbReference type="SAM" id="MobiDB-lite"/>
    </source>
</evidence>
<keyword evidence="2" id="KW-0805">Transcription regulation</keyword>
<keyword evidence="4" id="KW-0539">Nucleus</keyword>
<evidence type="ECO:0000256" key="3">
    <source>
        <dbReference type="ARBA" id="ARBA00023163"/>
    </source>
</evidence>
<organism evidence="8 9">
    <name type="scientific">Venturia nashicola</name>
    <dbReference type="NCBI Taxonomy" id="86259"/>
    <lineage>
        <taxon>Eukaryota</taxon>
        <taxon>Fungi</taxon>
        <taxon>Dikarya</taxon>
        <taxon>Ascomycota</taxon>
        <taxon>Pezizomycotina</taxon>
        <taxon>Dothideomycetes</taxon>
        <taxon>Pleosporomycetidae</taxon>
        <taxon>Venturiales</taxon>
        <taxon>Venturiaceae</taxon>
        <taxon>Venturia</taxon>
    </lineage>
</organism>
<dbReference type="PANTHER" id="PTHR22970">
    <property type="entry name" value="AT-RICH INTERACTIVE DOMAIN-CONTAINING PROTEIN 2"/>
    <property type="match status" value="1"/>
</dbReference>
<proteinExistence type="predicted"/>
<dbReference type="Pfam" id="PF01388">
    <property type="entry name" value="ARID"/>
    <property type="match status" value="1"/>
</dbReference>
<dbReference type="PANTHER" id="PTHR22970:SF14">
    <property type="entry name" value="AT-RICH INTERACTIVE DOMAIN-CONTAINING PROTEIN 2"/>
    <property type="match status" value="1"/>
</dbReference>
<evidence type="ECO:0000259" key="6">
    <source>
        <dbReference type="PROSITE" id="PS51011"/>
    </source>
</evidence>
<dbReference type="InterPro" id="IPR016024">
    <property type="entry name" value="ARM-type_fold"/>
</dbReference>
<keyword evidence="3" id="KW-0804">Transcription</keyword>
<evidence type="ECO:0000256" key="2">
    <source>
        <dbReference type="ARBA" id="ARBA00023015"/>
    </source>
</evidence>
<dbReference type="GO" id="GO:0006355">
    <property type="term" value="P:regulation of DNA-templated transcription"/>
    <property type="evidence" value="ECO:0007669"/>
    <property type="project" value="InterPro"/>
</dbReference>
<dbReference type="SUPFAM" id="SSF46774">
    <property type="entry name" value="ARID-like"/>
    <property type="match status" value="1"/>
</dbReference>
<feature type="compositionally biased region" description="Polar residues" evidence="5">
    <location>
        <begin position="212"/>
        <end position="231"/>
    </location>
</feature>
<keyword evidence="9" id="KW-1185">Reference proteome</keyword>
<sequence>MVLKQRDPSIERSDEYDRFIREVQEYHNKRGTVFDPQPKVGPRHVDLYKLYQRVTGDGGYDAVCDTKLHKLAWRKIAQDFMPSNVNVVQMAFLMKSAYYKNLAAYEISTFHKREPPPKEILEDVSAKGGDLLKRTLENYTVRTIRETDNLGNGSQEGGSDDEHKTPNASEKMDVDEPGSTGGRVTRGLRQAPPQRVLFGTQQDGTRPPPRSVSMQQSPTPGQPPINGTYNSNGAAFTIANYEPRSVIASSVKPVYTPANHPDHYRQIAKKMLAMRKTGRGQTQVRKPEMLPGTGFIGPNIYVRALLALQSGEPAEVRYALHHLVKISHERGDKYVFDQFPSLAEALLEQVLKVSTLFYNVKWRASYDPEESRESDVLDALHGTPDLLKKIRALTEVEFTDGLQSEEFTTTMSNVNEAALVLRNMVMLEQNALYISKIPLAKDFVTIALSLPRRAPIIELQHYALEIAEQITKFFVLGADDPLYQSLLAQLDSSDRGAVVTTLRALSRISMTLEAQNRLPNVPISSLLRISDWLLVEDEELRNACLDFLYQFTAVTENVEVLLQHTNTEALVSQLVRILMYGAILEEKRDRSKTMSKLSTPATAPPKLSDSIVEQLTQITDDRELSQAWLRTCFEEDPRGEITQLALWSAYNDAFAKAKLSRPLMQAKDFITNVSATFTTAQAQVVPNEQDPSRPKYTIKGVRPRAVPIDLRGRPYMHCLWRTSPPATNGSSNPLHPPQNKPFECDFSFAKADEMWDHVLTSHLTITKDPVTGKYPSPESFVEVNPGKHWNCEWGGCRRFGSQGTKDLRLLTKHAKTHLPDTSRSAPIHKQHNITIDSLVQRPHHSASLSGKGFLNTAVDERLDAAGLPLASVLVLRNLARQMGKIDLANAGSSGVNALGGMETREKGPSHVEKCFAPVKERLGFVMAWNHSLKEYLPALDGLVERGMPVSLSTAGEPMVVDS</sequence>
<dbReference type="OrthoDB" id="338531at2759"/>
<evidence type="ECO:0000313" key="8">
    <source>
        <dbReference type="EMBL" id="TID20762.1"/>
    </source>
</evidence>
<accession>A0A4Z1PFN2</accession>